<keyword evidence="2" id="KW-0677">Repeat</keyword>
<dbReference type="InterPro" id="IPR001611">
    <property type="entry name" value="Leu-rich_rpt"/>
</dbReference>
<feature type="region of interest" description="Disordered" evidence="3">
    <location>
        <begin position="658"/>
        <end position="682"/>
    </location>
</feature>
<evidence type="ECO:0000256" key="3">
    <source>
        <dbReference type="SAM" id="MobiDB-lite"/>
    </source>
</evidence>
<gene>
    <name evidence="5" type="ORF">ODALV1_LOCUS1718</name>
</gene>
<dbReference type="InterPro" id="IPR050614">
    <property type="entry name" value="Synaptic_Scaffolding_LAP-MAGUK"/>
</dbReference>
<dbReference type="EMBL" id="CAXLJM020000006">
    <property type="protein sequence ID" value="CAL8071446.1"/>
    <property type="molecule type" value="Genomic_DNA"/>
</dbReference>
<feature type="compositionally biased region" description="Basic and acidic residues" evidence="3">
    <location>
        <begin position="753"/>
        <end position="766"/>
    </location>
</feature>
<dbReference type="InterPro" id="IPR032675">
    <property type="entry name" value="LRR_dom_sf"/>
</dbReference>
<dbReference type="PROSITE" id="PS50106">
    <property type="entry name" value="PDZ"/>
    <property type="match status" value="1"/>
</dbReference>
<accession>A0ABP1PMP7</accession>
<evidence type="ECO:0000256" key="2">
    <source>
        <dbReference type="ARBA" id="ARBA00022737"/>
    </source>
</evidence>
<feature type="compositionally biased region" description="Polar residues" evidence="3">
    <location>
        <begin position="740"/>
        <end position="749"/>
    </location>
</feature>
<protein>
    <recommendedName>
        <fullName evidence="4">PDZ domain-containing protein</fullName>
    </recommendedName>
</protein>
<evidence type="ECO:0000313" key="6">
    <source>
        <dbReference type="Proteomes" id="UP001642540"/>
    </source>
</evidence>
<dbReference type="Gene3D" id="2.30.42.10">
    <property type="match status" value="1"/>
</dbReference>
<dbReference type="PANTHER" id="PTHR23119">
    <property type="entry name" value="DISCS LARGE"/>
    <property type="match status" value="1"/>
</dbReference>
<dbReference type="Proteomes" id="UP001642540">
    <property type="component" value="Unassembled WGS sequence"/>
</dbReference>
<feature type="region of interest" description="Disordered" evidence="3">
    <location>
        <begin position="740"/>
        <end position="767"/>
    </location>
</feature>
<name>A0ABP1PMP7_9HEXA</name>
<dbReference type="SMART" id="SM00364">
    <property type="entry name" value="LRR_BAC"/>
    <property type="match status" value="6"/>
</dbReference>
<evidence type="ECO:0000259" key="4">
    <source>
        <dbReference type="PROSITE" id="PS50106"/>
    </source>
</evidence>
<dbReference type="Gene3D" id="3.80.10.10">
    <property type="entry name" value="Ribonuclease Inhibitor"/>
    <property type="match status" value="2"/>
</dbReference>
<keyword evidence="1" id="KW-0433">Leucine-rich repeat</keyword>
<feature type="region of interest" description="Disordered" evidence="3">
    <location>
        <begin position="254"/>
        <end position="298"/>
    </location>
</feature>
<evidence type="ECO:0000256" key="1">
    <source>
        <dbReference type="ARBA" id="ARBA00022614"/>
    </source>
</evidence>
<keyword evidence="6" id="KW-1185">Reference proteome</keyword>
<feature type="compositionally biased region" description="Basic and acidic residues" evidence="3">
    <location>
        <begin position="256"/>
        <end position="279"/>
    </location>
</feature>
<dbReference type="InterPro" id="IPR036034">
    <property type="entry name" value="PDZ_sf"/>
</dbReference>
<proteinExistence type="predicted"/>
<dbReference type="Pfam" id="PF13855">
    <property type="entry name" value="LRR_8"/>
    <property type="match status" value="1"/>
</dbReference>
<dbReference type="SUPFAM" id="SSF52058">
    <property type="entry name" value="L domain-like"/>
    <property type="match status" value="1"/>
</dbReference>
<dbReference type="SMART" id="SM00228">
    <property type="entry name" value="PDZ"/>
    <property type="match status" value="1"/>
</dbReference>
<comment type="caution">
    <text evidence="5">The sequence shown here is derived from an EMBL/GenBank/DDBJ whole genome shotgun (WGS) entry which is preliminary data.</text>
</comment>
<dbReference type="InterPro" id="IPR001478">
    <property type="entry name" value="PDZ"/>
</dbReference>
<dbReference type="InterPro" id="IPR003591">
    <property type="entry name" value="Leu-rich_rpt_typical-subtyp"/>
</dbReference>
<evidence type="ECO:0000313" key="5">
    <source>
        <dbReference type="EMBL" id="CAL8071446.1"/>
    </source>
</evidence>
<sequence length="980" mass="107777">MSRLHQLQRLDIGSNDIEELPEVIGTMTSLTELWADNNCIREIPKFIGNLTKLTCLDMSKNEVGEISPDIGKCTNLLDITLTHNSLTSLPDSFTKLENAATIRVDSNCINRLPEDIGKLKNLQELSAVANLLKSIPLSIGLLRKLHTLYLDENRLTELPIEIGSCISLTVLSVARNNLKEIPSELGHLSKLKVLKLTNNSIQNLPVSILGLTNLGALWLTDGQNKPLVALNREIDPGSGQHVVTCCLLPQLPAPDGEIHKSDSEEETPRRSERKIRFQNEIEPPTPEKPATNGGLLRAPTPYPKELRALAKHASHIRQAKSQNGEVINISDEPVYEGDFRESDFNGYGDLISPLRDSAIKDDYELKALIEKRDDVIKSNDNHDVKVNDKVGPENNEFVKYNMLPEKHEEEKKGSWAPSEVNPSMNTLGLPEVVPYNPAPYAEDLRLPPLSVGRTPPPYHIAAQRAAFFRSSGGAGSGRINFPTEPLMPNPEILNQNVAYSNVPGGQYMVPEDNDWKQEARDLGQESNNVPPNIDPYPYQEALQKPTDNMGYNDSHSVQYGHLEMTNHNVDYEFSGSLPDKNANITAAKTQYQSDATDNANANVYSPQDRYHEEDHGMAMQHNTEMNNEMSVLNNISDMADQRSEEVVETRIPMLSHKGNKNVSAETKVSRIPSISGPNKRQFTTSAADNVQTQPLLPKHESAPPPSFAFKGKETGIPGGSKLGHTGIPMQYEPKITSPSKIANSASSRIPSKFHSDDRSTMVDSAKKHVTSPTNLKFGGGSGIPKISNIASSHNVGVMMADQRKSGSRIPKSDAPRALPEDVSLPSSPTDDGRRVEMPNYPPVSPEKNANRNISSKIARSGIPKPPTGRTPSPTGSKIPSTRKPWIFGSHKNARVVSVEHRKMNQFQLGFMIDDFAGQVSPPEGKGIYVTATDLEELPIKVGDKILQVDGIDVANMGVEIVNKILGNCQESIQILVSRQQ</sequence>
<dbReference type="PANTHER" id="PTHR23119:SF50">
    <property type="entry name" value="PDZ DOMAIN-CONTAINING PROTEIN"/>
    <property type="match status" value="1"/>
</dbReference>
<feature type="domain" description="PDZ" evidence="4">
    <location>
        <begin position="895"/>
        <end position="980"/>
    </location>
</feature>
<organism evidence="5 6">
    <name type="scientific">Orchesella dallaii</name>
    <dbReference type="NCBI Taxonomy" id="48710"/>
    <lineage>
        <taxon>Eukaryota</taxon>
        <taxon>Metazoa</taxon>
        <taxon>Ecdysozoa</taxon>
        <taxon>Arthropoda</taxon>
        <taxon>Hexapoda</taxon>
        <taxon>Collembola</taxon>
        <taxon>Entomobryomorpha</taxon>
        <taxon>Entomobryoidea</taxon>
        <taxon>Orchesellidae</taxon>
        <taxon>Orchesellinae</taxon>
        <taxon>Orchesella</taxon>
    </lineage>
</organism>
<dbReference type="SUPFAM" id="SSF50156">
    <property type="entry name" value="PDZ domain-like"/>
    <property type="match status" value="1"/>
</dbReference>
<reference evidence="5 6" key="1">
    <citation type="submission" date="2024-08" db="EMBL/GenBank/DDBJ databases">
        <authorList>
            <person name="Cucini C."/>
            <person name="Frati F."/>
        </authorList>
    </citation>
    <scope>NUCLEOTIDE SEQUENCE [LARGE SCALE GENOMIC DNA]</scope>
</reference>
<dbReference type="PROSITE" id="PS51450">
    <property type="entry name" value="LRR"/>
    <property type="match status" value="2"/>
</dbReference>
<dbReference type="SMART" id="SM00369">
    <property type="entry name" value="LRR_TYP"/>
    <property type="match status" value="8"/>
</dbReference>
<feature type="region of interest" description="Disordered" evidence="3">
    <location>
        <begin position="801"/>
        <end position="884"/>
    </location>
</feature>